<dbReference type="NCBIfam" id="NF008556">
    <property type="entry name" value="PRK11492.1"/>
    <property type="match status" value="1"/>
</dbReference>
<dbReference type="Gene3D" id="1.10.287.3510">
    <property type="match status" value="1"/>
</dbReference>
<dbReference type="Pfam" id="PF00420">
    <property type="entry name" value="Oxidored_q2"/>
    <property type="match status" value="1"/>
</dbReference>
<name>A0A1D7TLL6_9BACT</name>
<comment type="subcellular location">
    <subcellularLocation>
        <location evidence="1">Cell membrane</location>
        <topology evidence="1">Multi-pass membrane protein</topology>
    </subcellularLocation>
</comment>
<accession>A0A1D7TLL6</accession>
<dbReference type="PANTHER" id="PTHR38601">
    <property type="entry name" value="HYDROGENASE-4 COMPONENT E"/>
    <property type="match status" value="1"/>
</dbReference>
<feature type="transmembrane region" description="Helical" evidence="6">
    <location>
        <begin position="58"/>
        <end position="80"/>
    </location>
</feature>
<evidence type="ECO:0000256" key="5">
    <source>
        <dbReference type="ARBA" id="ARBA00023136"/>
    </source>
</evidence>
<keyword evidence="8" id="KW-1185">Reference proteome</keyword>
<dbReference type="RefSeq" id="WP_069478520.1">
    <property type="nucleotide sequence ID" value="NZ_CP017111.1"/>
</dbReference>
<reference evidence="8" key="1">
    <citation type="submission" date="2016-08" db="EMBL/GenBank/DDBJ databases">
        <title>Complete genome sequence of the organohalide-respiring Epsilonproteobacterium Sulfurospirillum halorespirans.</title>
        <authorList>
            <person name="Goris T."/>
            <person name="Zimmermann J."/>
            <person name="Schenz B."/>
            <person name="Lemos M."/>
            <person name="Hackermueller J."/>
            <person name="Diekert G."/>
        </authorList>
    </citation>
    <scope>NUCLEOTIDE SEQUENCE [LARGE SCALE GENOMIC DNA]</scope>
    <source>
        <strain>DSM 13726</strain>
        <strain evidence="8">PCE-M2</strain>
    </source>
</reference>
<feature type="transmembrane region" description="Helical" evidence="6">
    <location>
        <begin position="126"/>
        <end position="146"/>
    </location>
</feature>
<dbReference type="EMBL" id="CP017111">
    <property type="protein sequence ID" value="AOO65897.1"/>
    <property type="molecule type" value="Genomic_DNA"/>
</dbReference>
<evidence type="ECO:0000256" key="2">
    <source>
        <dbReference type="ARBA" id="ARBA00022475"/>
    </source>
</evidence>
<sequence>MANINIIDIVAVLMMVTSFAVFSLRQYRHSIQAYAVQTLLLVIIFLALYFKYGTHELLIWAVTAFVIKVLFVPLYLMSLVKKLGLVVEDEPVGGFFISPVVALSFSLAVAMMLYKVFIHFSLFQDVLPLYAASFIFMMGIFGFILRNSFLKQILSYCLFENGIHLSLALMAYSSHELVEIGILTDAIFAVLIMSVLAKRFYAAYGSLDTSKAVNLRG</sequence>
<evidence type="ECO:0000313" key="8">
    <source>
        <dbReference type="Proteomes" id="UP000094609"/>
    </source>
</evidence>
<dbReference type="InterPro" id="IPR039428">
    <property type="entry name" value="NUOK/Mnh_C1-like"/>
</dbReference>
<evidence type="ECO:0000256" key="3">
    <source>
        <dbReference type="ARBA" id="ARBA00022692"/>
    </source>
</evidence>
<evidence type="ECO:0000256" key="1">
    <source>
        <dbReference type="ARBA" id="ARBA00004651"/>
    </source>
</evidence>
<gene>
    <name evidence="7" type="ORF">SHALO_2135</name>
</gene>
<evidence type="ECO:0000256" key="6">
    <source>
        <dbReference type="SAM" id="Phobius"/>
    </source>
</evidence>
<feature type="transmembrane region" description="Helical" evidence="6">
    <location>
        <begin position="178"/>
        <end position="197"/>
    </location>
</feature>
<dbReference type="STRING" id="1193502.SHALO_2135"/>
<feature type="transmembrane region" description="Helical" evidence="6">
    <location>
        <begin position="31"/>
        <end position="52"/>
    </location>
</feature>
<dbReference type="AlphaFoldDB" id="A0A1D7TLL6"/>
<keyword evidence="5 6" id="KW-0472">Membrane</keyword>
<evidence type="ECO:0000256" key="4">
    <source>
        <dbReference type="ARBA" id="ARBA00022989"/>
    </source>
</evidence>
<dbReference type="PANTHER" id="PTHR38601:SF1">
    <property type="entry name" value="HYDROGENASE-4 COMPONENT E"/>
    <property type="match status" value="1"/>
</dbReference>
<organism evidence="7 8">
    <name type="scientific">Sulfurospirillum halorespirans DSM 13726</name>
    <dbReference type="NCBI Taxonomy" id="1193502"/>
    <lineage>
        <taxon>Bacteria</taxon>
        <taxon>Pseudomonadati</taxon>
        <taxon>Campylobacterota</taxon>
        <taxon>Epsilonproteobacteria</taxon>
        <taxon>Campylobacterales</taxon>
        <taxon>Sulfurospirillaceae</taxon>
        <taxon>Sulfurospirillum</taxon>
    </lineage>
</organism>
<feature type="transmembrane region" description="Helical" evidence="6">
    <location>
        <begin position="6"/>
        <end position="24"/>
    </location>
</feature>
<dbReference type="GO" id="GO:0005886">
    <property type="term" value="C:plasma membrane"/>
    <property type="evidence" value="ECO:0007669"/>
    <property type="project" value="UniProtKB-SubCell"/>
</dbReference>
<protein>
    <submittedName>
        <fullName evidence="7">Hydrogenase-4 component E, membrane-subunit</fullName>
    </submittedName>
</protein>
<dbReference type="InterPro" id="IPR038730">
    <property type="entry name" value="HyfE-like"/>
</dbReference>
<feature type="transmembrane region" description="Helical" evidence="6">
    <location>
        <begin position="153"/>
        <end position="172"/>
    </location>
</feature>
<keyword evidence="4 6" id="KW-1133">Transmembrane helix</keyword>
<dbReference type="PATRIC" id="fig|1193502.14.peg.2163"/>
<proteinExistence type="predicted"/>
<feature type="transmembrane region" description="Helical" evidence="6">
    <location>
        <begin position="92"/>
        <end position="114"/>
    </location>
</feature>
<keyword evidence="2" id="KW-1003">Cell membrane</keyword>
<dbReference type="Proteomes" id="UP000094609">
    <property type="component" value="Chromosome"/>
</dbReference>
<evidence type="ECO:0000313" key="7">
    <source>
        <dbReference type="EMBL" id="AOO65897.1"/>
    </source>
</evidence>
<keyword evidence="3 6" id="KW-0812">Transmembrane</keyword>
<dbReference type="KEGG" id="shal:SHALO_2135"/>